<dbReference type="Pfam" id="PF05002">
    <property type="entry name" value="SGS"/>
    <property type="match status" value="1"/>
</dbReference>
<dbReference type="PROSITE" id="PS51203">
    <property type="entry name" value="CS"/>
    <property type="match status" value="1"/>
</dbReference>
<comment type="caution">
    <text evidence="9">The sequence shown here is derived from an EMBL/GenBank/DDBJ whole genome shotgun (WGS) entry which is preliminary data.</text>
</comment>
<dbReference type="OrthoDB" id="1898560at2759"/>
<dbReference type="SMART" id="SM00028">
    <property type="entry name" value="TPR"/>
    <property type="match status" value="3"/>
</dbReference>
<dbReference type="Pfam" id="PF13181">
    <property type="entry name" value="TPR_8"/>
    <property type="match status" value="2"/>
</dbReference>
<dbReference type="Pfam" id="PF04969">
    <property type="entry name" value="CS"/>
    <property type="match status" value="1"/>
</dbReference>
<dbReference type="SUPFAM" id="SSF52540">
    <property type="entry name" value="P-loop containing nucleoside triphosphate hydrolases"/>
    <property type="match status" value="1"/>
</dbReference>
<dbReference type="GO" id="GO:0006950">
    <property type="term" value="P:response to stress"/>
    <property type="evidence" value="ECO:0007669"/>
    <property type="project" value="UniProtKB-ARBA"/>
</dbReference>
<dbReference type="CDD" id="cd06466">
    <property type="entry name" value="p23_CS_SGT1_like"/>
    <property type="match status" value="1"/>
</dbReference>
<evidence type="ECO:0000313" key="10">
    <source>
        <dbReference type="Proteomes" id="UP000737018"/>
    </source>
</evidence>
<dbReference type="InterPro" id="IPR019734">
    <property type="entry name" value="TPR_rpt"/>
</dbReference>
<accession>A0A8J4VN55</accession>
<dbReference type="PROSITE" id="PS50005">
    <property type="entry name" value="TPR"/>
    <property type="match status" value="1"/>
</dbReference>
<dbReference type="InterPro" id="IPR007052">
    <property type="entry name" value="CS_dom"/>
</dbReference>
<dbReference type="FunFam" id="2.60.40.790:FF:000041">
    <property type="entry name" value="Protein SGT1 homolog A"/>
    <property type="match status" value="1"/>
</dbReference>
<dbReference type="AlphaFoldDB" id="A0A8J4VN55"/>
<proteinExistence type="inferred from homology"/>
<dbReference type="Gene3D" id="3.40.50.300">
    <property type="entry name" value="P-loop containing nucleotide triphosphate hydrolases"/>
    <property type="match status" value="1"/>
</dbReference>
<dbReference type="InterPro" id="IPR058017">
    <property type="entry name" value="At3g28540-like_C"/>
</dbReference>
<dbReference type="InterPro" id="IPR011990">
    <property type="entry name" value="TPR-like_helical_dom_sf"/>
</dbReference>
<dbReference type="InterPro" id="IPR008978">
    <property type="entry name" value="HSP20-like_chaperone"/>
</dbReference>
<evidence type="ECO:0000259" key="7">
    <source>
        <dbReference type="PROSITE" id="PS51048"/>
    </source>
</evidence>
<keyword evidence="3 6" id="KW-0802">TPR repeat</keyword>
<evidence type="ECO:0000256" key="4">
    <source>
        <dbReference type="ARBA" id="ARBA00069423"/>
    </source>
</evidence>
<dbReference type="InterPro" id="IPR027417">
    <property type="entry name" value="P-loop_NTPase"/>
</dbReference>
<dbReference type="InterPro" id="IPR007699">
    <property type="entry name" value="SGS_dom"/>
</dbReference>
<dbReference type="SUPFAM" id="SSF48452">
    <property type="entry name" value="TPR-like"/>
    <property type="match status" value="1"/>
</dbReference>
<evidence type="ECO:0000259" key="8">
    <source>
        <dbReference type="PROSITE" id="PS51203"/>
    </source>
</evidence>
<dbReference type="GO" id="GO:0051087">
    <property type="term" value="F:protein-folding chaperone binding"/>
    <property type="evidence" value="ECO:0007669"/>
    <property type="project" value="InterPro"/>
</dbReference>
<dbReference type="SUPFAM" id="SSF49764">
    <property type="entry name" value="HSP20-like chaperones"/>
    <property type="match status" value="1"/>
</dbReference>
<gene>
    <name evidence="9" type="ORF">CMV_019941</name>
</gene>
<protein>
    <recommendedName>
        <fullName evidence="4">Protein SGT1 homolog</fullName>
    </recommendedName>
    <alternativeName>
        <fullName evidence="5">Suppressor of G2 allele of SKP1 homolog</fullName>
    </alternativeName>
</protein>
<dbReference type="EMBL" id="JRKL02003597">
    <property type="protein sequence ID" value="KAF3954761.1"/>
    <property type="molecule type" value="Genomic_DNA"/>
</dbReference>
<evidence type="ECO:0000256" key="5">
    <source>
        <dbReference type="ARBA" id="ARBA00075471"/>
    </source>
</evidence>
<comment type="similarity">
    <text evidence="1">Belongs to the SGT1 family.</text>
</comment>
<feature type="repeat" description="TPR" evidence="6">
    <location>
        <begin position="38"/>
        <end position="71"/>
    </location>
</feature>
<evidence type="ECO:0000256" key="6">
    <source>
        <dbReference type="PROSITE-ProRule" id="PRU00339"/>
    </source>
</evidence>
<evidence type="ECO:0000256" key="2">
    <source>
        <dbReference type="ARBA" id="ARBA00022737"/>
    </source>
</evidence>
<dbReference type="Proteomes" id="UP000737018">
    <property type="component" value="Unassembled WGS sequence"/>
</dbReference>
<evidence type="ECO:0000256" key="3">
    <source>
        <dbReference type="ARBA" id="ARBA00022803"/>
    </source>
</evidence>
<sequence length="594" mass="67228">MASSLEIAKKAKEAFVDDSFKLAVDLFSEAIDLSPNDANLFADRAQAHLKLNNLTEAAADASKAIEIDPSMPKAYLRKGTACMKLGEYLTAKEALEIGASLAQNDSRFTKLLKECDQHLADFQLSTVPASAASKLSDTTAGTLEESKKGCGMSQQISTITSVRPKYSHGYYQKPEEVVVTIYAKGIPANNVVVEFGEQILSVTIGIHDEDAYYFQPRLFGKIIPDKCRYEVLSTKVEIRLAKAEIINWPSLEYSKEIAVTQKVNVLSVECQRPAYPSSMPRKRDWDKLEAQVKQEEKEEKLDGDAGVNRMFQDIYLNADEDMRRAMSKSFMESNGTVLSTDWTDVGSKKVEATAPDGKILSRSNSISYYPSDNERRFYELTFNKYLQIVTKKYLQYVVSEGREIQLNRTQKRLHTNNPIKVDNNNNKLWTYVVFEQPVTFQTLAMDPKEEEIINDLEKEDCDGVDSNVKLSGLLNFIDGISFACGGEKIIAFTTSYIEKLDPALIRRVRMDKHIELFYCKFEAFKELAKSYLEIESRPLFERISQSLEEVDMSPADAAKNLMRKTEDGNAETQDKECRKEETETYVIILVSRID</sequence>
<feature type="domain" description="CS" evidence="8">
    <location>
        <begin position="163"/>
        <end position="252"/>
    </location>
</feature>
<dbReference type="PANTHER" id="PTHR45862">
    <property type="entry name" value="PROTEIN SGT1 HOMOLOG"/>
    <property type="match status" value="1"/>
</dbReference>
<dbReference type="Gene3D" id="2.60.40.790">
    <property type="match status" value="1"/>
</dbReference>
<dbReference type="Gene3D" id="6.10.280.40">
    <property type="match status" value="1"/>
</dbReference>
<dbReference type="Pfam" id="PF25568">
    <property type="entry name" value="AAA_lid_At3g28540"/>
    <property type="match status" value="1"/>
</dbReference>
<evidence type="ECO:0000256" key="1">
    <source>
        <dbReference type="ARBA" id="ARBA00008509"/>
    </source>
</evidence>
<organism evidence="9 10">
    <name type="scientific">Castanea mollissima</name>
    <name type="common">Chinese chestnut</name>
    <dbReference type="NCBI Taxonomy" id="60419"/>
    <lineage>
        <taxon>Eukaryota</taxon>
        <taxon>Viridiplantae</taxon>
        <taxon>Streptophyta</taxon>
        <taxon>Embryophyta</taxon>
        <taxon>Tracheophyta</taxon>
        <taxon>Spermatophyta</taxon>
        <taxon>Magnoliopsida</taxon>
        <taxon>eudicotyledons</taxon>
        <taxon>Gunneridae</taxon>
        <taxon>Pentapetalae</taxon>
        <taxon>rosids</taxon>
        <taxon>fabids</taxon>
        <taxon>Fagales</taxon>
        <taxon>Fagaceae</taxon>
        <taxon>Castanea</taxon>
    </lineage>
</organism>
<dbReference type="Gene3D" id="1.25.40.10">
    <property type="entry name" value="Tetratricopeptide repeat domain"/>
    <property type="match status" value="1"/>
</dbReference>
<feature type="domain" description="SGS" evidence="7">
    <location>
        <begin position="274"/>
        <end position="365"/>
    </location>
</feature>
<name>A0A8J4VN55_9ROSI</name>
<evidence type="ECO:0000313" key="9">
    <source>
        <dbReference type="EMBL" id="KAF3954761.1"/>
    </source>
</evidence>
<keyword evidence="10" id="KW-1185">Reference proteome</keyword>
<dbReference type="PROSITE" id="PS51048">
    <property type="entry name" value="SGS"/>
    <property type="match status" value="1"/>
</dbReference>
<keyword evidence="2" id="KW-0677">Repeat</keyword>
<dbReference type="InterPro" id="IPR044563">
    <property type="entry name" value="Sgt1-like"/>
</dbReference>
<reference evidence="9" key="1">
    <citation type="submission" date="2020-03" db="EMBL/GenBank/DDBJ databases">
        <title>Castanea mollissima Vanexum genome sequencing.</title>
        <authorList>
            <person name="Staton M."/>
        </authorList>
    </citation>
    <scope>NUCLEOTIDE SEQUENCE</scope>
    <source>
        <tissue evidence="9">Leaf</tissue>
    </source>
</reference>